<dbReference type="Gene3D" id="1.10.260.40">
    <property type="entry name" value="lambda repressor-like DNA-binding domains"/>
    <property type="match status" value="1"/>
</dbReference>
<dbReference type="EMBL" id="CP026304">
    <property type="protein sequence ID" value="AVZ72970.1"/>
    <property type="molecule type" value="Genomic_DNA"/>
</dbReference>
<evidence type="ECO:0000259" key="1">
    <source>
        <dbReference type="PROSITE" id="PS50943"/>
    </source>
</evidence>
<keyword evidence="3" id="KW-1185">Reference proteome</keyword>
<dbReference type="InterPro" id="IPR010982">
    <property type="entry name" value="Lambda_DNA-bd_dom_sf"/>
</dbReference>
<dbReference type="SUPFAM" id="SSF47413">
    <property type="entry name" value="lambda repressor-like DNA-binding domains"/>
    <property type="match status" value="1"/>
</dbReference>
<dbReference type="SMART" id="SM00530">
    <property type="entry name" value="HTH_XRE"/>
    <property type="match status" value="1"/>
</dbReference>
<protein>
    <recommendedName>
        <fullName evidence="1">HTH cro/C1-type domain-containing protein</fullName>
    </recommendedName>
</protein>
<dbReference type="GO" id="GO:0003677">
    <property type="term" value="F:DNA binding"/>
    <property type="evidence" value="ECO:0007669"/>
    <property type="project" value="InterPro"/>
</dbReference>
<dbReference type="Proteomes" id="UP000244201">
    <property type="component" value="Chromosome"/>
</dbReference>
<organism evidence="2 3">
    <name type="scientific">Streptomyces lunaelactis</name>
    <dbReference type="NCBI Taxonomy" id="1535768"/>
    <lineage>
        <taxon>Bacteria</taxon>
        <taxon>Bacillati</taxon>
        <taxon>Actinomycetota</taxon>
        <taxon>Actinomycetes</taxon>
        <taxon>Kitasatosporales</taxon>
        <taxon>Streptomycetaceae</taxon>
        <taxon>Streptomyces</taxon>
    </lineage>
</organism>
<evidence type="ECO:0000313" key="2">
    <source>
        <dbReference type="EMBL" id="AVZ72970.1"/>
    </source>
</evidence>
<name>A0A2R4T1F7_9ACTN</name>
<gene>
    <name evidence="2" type="ORF">SLUN_12980</name>
</gene>
<proteinExistence type="predicted"/>
<evidence type="ECO:0000313" key="3">
    <source>
        <dbReference type="Proteomes" id="UP000244201"/>
    </source>
</evidence>
<reference evidence="2 3" key="1">
    <citation type="submission" date="2018-01" db="EMBL/GenBank/DDBJ databases">
        <title>Complete genome sequence of Streptomyces lunaelactis MM109T, a Ferroverdin A producer isolated from cave moonmilk deposits.</title>
        <authorList>
            <person name="Naome A."/>
            <person name="Martinet L."/>
            <person name="Maciejewska M."/>
            <person name="Anderssen S."/>
            <person name="Adam D."/>
            <person name="Tenconi E."/>
            <person name="Deflandre B."/>
            <person name="Arguelles-Arias A."/>
            <person name="Calusinska M."/>
            <person name="Copieters W."/>
            <person name="Karim L."/>
            <person name="Hanikenne M."/>
            <person name="Baurain D."/>
            <person name="van Wezel G."/>
            <person name="Smargiasso N."/>
            <person name="de Pauw E."/>
            <person name="Delfosse P."/>
            <person name="Rigali S."/>
        </authorList>
    </citation>
    <scope>NUCLEOTIDE SEQUENCE [LARGE SCALE GENOMIC DNA]</scope>
    <source>
        <strain evidence="2 3">MM109</strain>
    </source>
</reference>
<dbReference type="CDD" id="cd00093">
    <property type="entry name" value="HTH_XRE"/>
    <property type="match status" value="1"/>
</dbReference>
<dbReference type="Pfam" id="PF01381">
    <property type="entry name" value="HTH_3"/>
    <property type="match status" value="1"/>
</dbReference>
<dbReference type="AlphaFoldDB" id="A0A2R4T1F7"/>
<feature type="domain" description="HTH cro/C1-type" evidence="1">
    <location>
        <begin position="23"/>
        <end position="83"/>
    </location>
</feature>
<dbReference type="PROSITE" id="PS50943">
    <property type="entry name" value="HTH_CROC1"/>
    <property type="match status" value="1"/>
</dbReference>
<sequence>MLSATPTCEGRLMRLEEAIGRNVARLRETAGLSQAQLGTALAAYLGKPWSRQAVSAAEKGRRAFTAAELVSLALALKTSLDLLLLPGALGSHGALLPGEAEFTDREYERAIVGESPKGDANPQSLDRARGALIAALRDQYGAYKLVAKSLESQAVFLDHASFALGFTDELIYDEIAPRND</sequence>
<dbReference type="InterPro" id="IPR001387">
    <property type="entry name" value="Cro/C1-type_HTH"/>
</dbReference>
<accession>A0A2R4T1F7</accession>
<dbReference type="KEGG" id="slk:SLUN_12980"/>